<evidence type="ECO:0000256" key="1">
    <source>
        <dbReference type="SAM" id="MobiDB-lite"/>
    </source>
</evidence>
<evidence type="ECO:0000256" key="2">
    <source>
        <dbReference type="SAM" id="Phobius"/>
    </source>
</evidence>
<accession>A0A6A6R4W8</accession>
<keyword evidence="2" id="KW-0472">Membrane</keyword>
<keyword evidence="4" id="KW-1185">Reference proteome</keyword>
<reference evidence="3" key="1">
    <citation type="journal article" date="2020" name="Stud. Mycol.">
        <title>101 Dothideomycetes genomes: a test case for predicting lifestyles and emergence of pathogens.</title>
        <authorList>
            <person name="Haridas S."/>
            <person name="Albert R."/>
            <person name="Binder M."/>
            <person name="Bloem J."/>
            <person name="Labutti K."/>
            <person name="Salamov A."/>
            <person name="Andreopoulos B."/>
            <person name="Baker S."/>
            <person name="Barry K."/>
            <person name="Bills G."/>
            <person name="Bluhm B."/>
            <person name="Cannon C."/>
            <person name="Castanera R."/>
            <person name="Culley D."/>
            <person name="Daum C."/>
            <person name="Ezra D."/>
            <person name="Gonzalez J."/>
            <person name="Henrissat B."/>
            <person name="Kuo A."/>
            <person name="Liang C."/>
            <person name="Lipzen A."/>
            <person name="Lutzoni F."/>
            <person name="Magnuson J."/>
            <person name="Mondo S."/>
            <person name="Nolan M."/>
            <person name="Ohm R."/>
            <person name="Pangilinan J."/>
            <person name="Park H.-J."/>
            <person name="Ramirez L."/>
            <person name="Alfaro M."/>
            <person name="Sun H."/>
            <person name="Tritt A."/>
            <person name="Yoshinaga Y."/>
            <person name="Zwiers L.-H."/>
            <person name="Turgeon B."/>
            <person name="Goodwin S."/>
            <person name="Spatafora J."/>
            <person name="Crous P."/>
            <person name="Grigoriev I."/>
        </authorList>
    </citation>
    <scope>NUCLEOTIDE SEQUENCE</scope>
    <source>
        <strain evidence="3">CBS 269.34</strain>
    </source>
</reference>
<feature type="transmembrane region" description="Helical" evidence="2">
    <location>
        <begin position="20"/>
        <end position="39"/>
    </location>
</feature>
<keyword evidence="2" id="KW-0812">Transmembrane</keyword>
<feature type="compositionally biased region" description="Basic residues" evidence="1">
    <location>
        <begin position="86"/>
        <end position="106"/>
    </location>
</feature>
<feature type="region of interest" description="Disordered" evidence="1">
    <location>
        <begin position="76"/>
        <end position="106"/>
    </location>
</feature>
<evidence type="ECO:0000313" key="4">
    <source>
        <dbReference type="Proteomes" id="UP000799750"/>
    </source>
</evidence>
<protein>
    <submittedName>
        <fullName evidence="3">Uncharacterized protein</fullName>
    </submittedName>
</protein>
<organism evidence="3 4">
    <name type="scientific">Lophium mytilinum</name>
    <dbReference type="NCBI Taxonomy" id="390894"/>
    <lineage>
        <taxon>Eukaryota</taxon>
        <taxon>Fungi</taxon>
        <taxon>Dikarya</taxon>
        <taxon>Ascomycota</taxon>
        <taxon>Pezizomycotina</taxon>
        <taxon>Dothideomycetes</taxon>
        <taxon>Pleosporomycetidae</taxon>
        <taxon>Mytilinidiales</taxon>
        <taxon>Mytilinidiaceae</taxon>
        <taxon>Lophium</taxon>
    </lineage>
</organism>
<evidence type="ECO:0000313" key="3">
    <source>
        <dbReference type="EMBL" id="KAF2499768.1"/>
    </source>
</evidence>
<dbReference type="EMBL" id="MU004184">
    <property type="protein sequence ID" value="KAF2499768.1"/>
    <property type="molecule type" value="Genomic_DNA"/>
</dbReference>
<dbReference type="Proteomes" id="UP000799750">
    <property type="component" value="Unassembled WGS sequence"/>
</dbReference>
<dbReference type="OrthoDB" id="3798631at2759"/>
<sequence length="126" mass="14074">MYKLKGGTVPLPRWILVFRLLQLIFAVLIIALTSYSISINKGGPVRASLSTSIQLPTNTPTAPPRHYRRAHNRHLNRLPNPSLHRPPAHRATPHLRPPHRADRRRHRNVVVVGRVCGAGGVSADFP</sequence>
<dbReference type="AlphaFoldDB" id="A0A6A6R4W8"/>
<proteinExistence type="predicted"/>
<keyword evidence="2" id="KW-1133">Transmembrane helix</keyword>
<gene>
    <name evidence="3" type="ORF">BU16DRAFT_283007</name>
</gene>
<name>A0A6A6R4W8_9PEZI</name>